<comment type="function">
    <text evidence="9">Acts as a component of the peripheral membrane COG complex that is involved in intra-Golgi protein trafficking. COG is located at the cis-Golgi, and regulates tethering of retrograde intra-Golgi vesicles and possibly a number of other membrane trafficking events.</text>
</comment>
<keyword evidence="11" id="KW-0175">Coiled coil</keyword>
<dbReference type="AlphaFoldDB" id="A0A8K0UYS7"/>
<gene>
    <name evidence="15" type="ORF">BXZ70DRAFT_916392</name>
</gene>
<keyword evidence="16" id="KW-1185">Reference proteome</keyword>
<proteinExistence type="inferred from homology"/>
<dbReference type="PANTHER" id="PTHR21506:SF0">
    <property type="entry name" value="CONSERVED OLIGOMERIC GOLGI COMPLEX SUBUNIT 6"/>
    <property type="match status" value="1"/>
</dbReference>
<protein>
    <recommendedName>
        <fullName evidence="3 10">Conserved oligomeric Golgi complex subunit 6</fullName>
        <shortName evidence="10">COG complex subunit 6</shortName>
    </recommendedName>
    <alternativeName>
        <fullName evidence="8 10">Component of oligomeric Golgi complex 6</fullName>
    </alternativeName>
</protein>
<evidence type="ECO:0000256" key="2">
    <source>
        <dbReference type="ARBA" id="ARBA00011023"/>
    </source>
</evidence>
<evidence type="ECO:0000256" key="9">
    <source>
        <dbReference type="ARBA" id="ARBA00043873"/>
    </source>
</evidence>
<dbReference type="Pfam" id="PF06419">
    <property type="entry name" value="COG6_N"/>
    <property type="match status" value="1"/>
</dbReference>
<comment type="caution">
    <text evidence="15">The sequence shown here is derived from an EMBL/GenBank/DDBJ whole genome shotgun (WGS) entry which is preliminary data.</text>
</comment>
<evidence type="ECO:0000256" key="11">
    <source>
        <dbReference type="SAM" id="Coils"/>
    </source>
</evidence>
<keyword evidence="5 10" id="KW-0653">Protein transport</keyword>
<evidence type="ECO:0000256" key="6">
    <source>
        <dbReference type="ARBA" id="ARBA00023034"/>
    </source>
</evidence>
<evidence type="ECO:0000313" key="16">
    <source>
        <dbReference type="Proteomes" id="UP000813824"/>
    </source>
</evidence>
<comment type="similarity">
    <text evidence="2 10">Belongs to the COG6 family.</text>
</comment>
<dbReference type="OrthoDB" id="272987at2759"/>
<dbReference type="InterPro" id="IPR010490">
    <property type="entry name" value="COG6"/>
</dbReference>
<evidence type="ECO:0000256" key="8">
    <source>
        <dbReference type="ARBA" id="ARBA00031348"/>
    </source>
</evidence>
<evidence type="ECO:0000259" key="13">
    <source>
        <dbReference type="Pfam" id="PF06419"/>
    </source>
</evidence>
<comment type="function">
    <text evidence="10">Acts as component of the peripheral membrane COG complex that is involved in intra-Golgi protein trafficking. COG is located at the cis-Golgi, and regulates tethering of retrograde intra-Golgi vesicles and possibly a number of other membrane trafficking events.</text>
</comment>
<evidence type="ECO:0000256" key="7">
    <source>
        <dbReference type="ARBA" id="ARBA00023136"/>
    </source>
</evidence>
<dbReference type="SMART" id="SM01087">
    <property type="entry name" value="COG6"/>
    <property type="match status" value="1"/>
</dbReference>
<dbReference type="GO" id="GO:0015031">
    <property type="term" value="P:protein transport"/>
    <property type="evidence" value="ECO:0007669"/>
    <property type="project" value="UniProtKB-KW"/>
</dbReference>
<evidence type="ECO:0000313" key="15">
    <source>
        <dbReference type="EMBL" id="KAH8107098.1"/>
    </source>
</evidence>
<dbReference type="InterPro" id="IPR048368">
    <property type="entry name" value="COG6_N"/>
</dbReference>
<keyword evidence="7 10" id="KW-0472">Membrane</keyword>
<evidence type="ECO:0000256" key="10">
    <source>
        <dbReference type="RuleBase" id="RU365075"/>
    </source>
</evidence>
<name>A0A8K0UYS7_9AGAR</name>
<keyword evidence="4 10" id="KW-0813">Transport</keyword>
<organism evidence="15 16">
    <name type="scientific">Cristinia sonorae</name>
    <dbReference type="NCBI Taxonomy" id="1940300"/>
    <lineage>
        <taxon>Eukaryota</taxon>
        <taxon>Fungi</taxon>
        <taxon>Dikarya</taxon>
        <taxon>Basidiomycota</taxon>
        <taxon>Agaricomycotina</taxon>
        <taxon>Agaricomycetes</taxon>
        <taxon>Agaricomycetidae</taxon>
        <taxon>Agaricales</taxon>
        <taxon>Pleurotineae</taxon>
        <taxon>Stephanosporaceae</taxon>
        <taxon>Cristinia</taxon>
    </lineage>
</organism>
<evidence type="ECO:0000259" key="14">
    <source>
        <dbReference type="Pfam" id="PF20653"/>
    </source>
</evidence>
<comment type="subcellular location">
    <subcellularLocation>
        <location evidence="1 10">Golgi apparatus membrane</location>
        <topology evidence="1 10">Peripheral membrane protein</topology>
    </subcellularLocation>
</comment>
<dbReference type="Proteomes" id="UP000813824">
    <property type="component" value="Unassembled WGS sequence"/>
</dbReference>
<reference evidence="15" key="1">
    <citation type="journal article" date="2021" name="New Phytol.">
        <title>Evolutionary innovations through gain and loss of genes in the ectomycorrhizal Boletales.</title>
        <authorList>
            <person name="Wu G."/>
            <person name="Miyauchi S."/>
            <person name="Morin E."/>
            <person name="Kuo A."/>
            <person name="Drula E."/>
            <person name="Varga T."/>
            <person name="Kohler A."/>
            <person name="Feng B."/>
            <person name="Cao Y."/>
            <person name="Lipzen A."/>
            <person name="Daum C."/>
            <person name="Hundley H."/>
            <person name="Pangilinan J."/>
            <person name="Johnson J."/>
            <person name="Barry K."/>
            <person name="LaButti K."/>
            <person name="Ng V."/>
            <person name="Ahrendt S."/>
            <person name="Min B."/>
            <person name="Choi I.G."/>
            <person name="Park H."/>
            <person name="Plett J.M."/>
            <person name="Magnuson J."/>
            <person name="Spatafora J.W."/>
            <person name="Nagy L.G."/>
            <person name="Henrissat B."/>
            <person name="Grigoriev I.V."/>
            <person name="Yang Z.L."/>
            <person name="Xu J."/>
            <person name="Martin F.M."/>
        </authorList>
    </citation>
    <scope>NUCLEOTIDE SEQUENCE</scope>
    <source>
        <strain evidence="15">KKN 215</strain>
    </source>
</reference>
<evidence type="ECO:0000256" key="4">
    <source>
        <dbReference type="ARBA" id="ARBA00022448"/>
    </source>
</evidence>
<feature type="domain" description="Conserved oligomeric complex COG6 N-terminal" evidence="13">
    <location>
        <begin position="113"/>
        <end position="217"/>
    </location>
</feature>
<feature type="compositionally biased region" description="Low complexity" evidence="12">
    <location>
        <begin position="1"/>
        <end position="16"/>
    </location>
</feature>
<evidence type="ECO:0000256" key="5">
    <source>
        <dbReference type="ARBA" id="ARBA00022927"/>
    </source>
</evidence>
<evidence type="ECO:0000256" key="12">
    <source>
        <dbReference type="SAM" id="MobiDB-lite"/>
    </source>
</evidence>
<dbReference type="Pfam" id="PF20653">
    <property type="entry name" value="COG6_C"/>
    <property type="match status" value="1"/>
</dbReference>
<evidence type="ECO:0000256" key="1">
    <source>
        <dbReference type="ARBA" id="ARBA00004395"/>
    </source>
</evidence>
<feature type="region of interest" description="Disordered" evidence="12">
    <location>
        <begin position="1"/>
        <end position="26"/>
    </location>
</feature>
<feature type="compositionally biased region" description="Acidic residues" evidence="12">
    <location>
        <begin position="78"/>
        <end position="91"/>
    </location>
</feature>
<accession>A0A8K0UYS7</accession>
<evidence type="ECO:0000256" key="3">
    <source>
        <dbReference type="ARBA" id="ARBA00020973"/>
    </source>
</evidence>
<feature type="region of interest" description="Disordered" evidence="12">
    <location>
        <begin position="61"/>
        <end position="106"/>
    </location>
</feature>
<feature type="coiled-coil region" evidence="11">
    <location>
        <begin position="146"/>
        <end position="180"/>
    </location>
</feature>
<feature type="region of interest" description="Disordered" evidence="12">
    <location>
        <begin position="730"/>
        <end position="770"/>
    </location>
</feature>
<dbReference type="InterPro" id="IPR048369">
    <property type="entry name" value="COG6_C"/>
</dbReference>
<sequence>MASPVSPISRQPSISASPPPQPHNPLSLRLYKVLATNFDDDSTKEALNTLAELYAPAAPSNDHQTINGKGKGKAVNGELDEEGDSASDEEAVSGVKTRKHGVSTGESVPGEIAAKARRNLKRDVQIKLAESSRMFLNAFAEVDKQLDALQGHIASMRTRCDEAQNQLTKTNESCKSLLDRAGSLREQRQEVTTKHSIVSLFLNRFTLTSEEAEAITSRDVPVSKRFFSAMSKAERIREDCRVLMAGEEGPTQAGLDIMSATSSYLEQAYEKIFRWCSFEFRQMGRDAHLDVDPVMREAVRRLQQRPELLNEALTYLSQTRQSTLLSSFTDALTRGGPNGLPRPIELHAHDPLRYAGDMLAWVHQTIAAEREFLEGLFGVRGDGRMVGSVRTFTNSVEEEWMSELMDAAVGKLCTPLKVRIQQTVRSQESSITLYKLLNLLHFYSLTMQRTIGADAALSKTLLEMTEMSYHFFSEAIGAQGRTLLRTPLDPNDRELSPPFSILDHVQILREIITVYQSSVAEDDTLESQISGFSEILDKMVDPAIEMTLLASEEKHRVRPSWDRAIFILNTLTYLQNALEPYPFTVEKRDILQGLLEARIMELIEDHYNTIIMDTGLGEIIEAWKAREGNEPLSRLPTSSPARLQNVLHKFSLWLGGHTIDHSPRLAQLTVQSLSTHIHQKALERLVKTYKWFCEEVKRPENRYEAAATLLGSERPFGQVHLLYQIFGIEEVESESEGEDEGGDEDDEDQDNEDQGEDGEEEEDEEGSDLR</sequence>
<dbReference type="EMBL" id="JAEVFJ010000002">
    <property type="protein sequence ID" value="KAH8107098.1"/>
    <property type="molecule type" value="Genomic_DNA"/>
</dbReference>
<dbReference type="GO" id="GO:0000139">
    <property type="term" value="C:Golgi membrane"/>
    <property type="evidence" value="ECO:0007669"/>
    <property type="project" value="UniProtKB-SubCell"/>
</dbReference>
<dbReference type="PANTHER" id="PTHR21506">
    <property type="entry name" value="COMPONENT OF OLIGOMERIC GOLGI COMPLEX 6"/>
    <property type="match status" value="1"/>
</dbReference>
<dbReference type="GO" id="GO:0006891">
    <property type="term" value="P:intra-Golgi vesicle-mediated transport"/>
    <property type="evidence" value="ECO:0007669"/>
    <property type="project" value="UniProtKB-UniRule"/>
</dbReference>
<feature type="domain" description="Conserved Oligomeric Golgi complex subunit 6 C-terminal" evidence="14">
    <location>
        <begin position="252"/>
        <end position="710"/>
    </location>
</feature>
<comment type="subunit">
    <text evidence="10">Component of the conserved oligomeric Golgi complex.</text>
</comment>
<dbReference type="GO" id="GO:0017119">
    <property type="term" value="C:Golgi transport complex"/>
    <property type="evidence" value="ECO:0007669"/>
    <property type="project" value="UniProtKB-UniRule"/>
</dbReference>
<keyword evidence="6 10" id="KW-0333">Golgi apparatus</keyword>